<dbReference type="Proteomes" id="UP000324133">
    <property type="component" value="Unassembled WGS sequence"/>
</dbReference>
<accession>A0A5B6TAB9</accession>
<dbReference type="PANTHER" id="PTHR42759:SF1">
    <property type="entry name" value="MAGNESIUM-CHELATASE SUBUNIT CHLD"/>
    <property type="match status" value="1"/>
</dbReference>
<dbReference type="InterPro" id="IPR027417">
    <property type="entry name" value="P-loop_NTPase"/>
</dbReference>
<dbReference type="PANTHER" id="PTHR42759">
    <property type="entry name" value="MOXR FAMILY PROTEIN"/>
    <property type="match status" value="1"/>
</dbReference>
<dbReference type="Pfam" id="PF07728">
    <property type="entry name" value="AAA_5"/>
    <property type="match status" value="1"/>
</dbReference>
<evidence type="ECO:0000259" key="1">
    <source>
        <dbReference type="Pfam" id="PF07728"/>
    </source>
</evidence>
<dbReference type="SUPFAM" id="SSF52540">
    <property type="entry name" value="P-loop containing nucleoside triphosphate hydrolases"/>
    <property type="match status" value="1"/>
</dbReference>
<evidence type="ECO:0000313" key="3">
    <source>
        <dbReference type="Proteomes" id="UP000324133"/>
    </source>
</evidence>
<keyword evidence="3" id="KW-1185">Reference proteome</keyword>
<dbReference type="OrthoDB" id="9768555at2"/>
<dbReference type="GO" id="GO:0016887">
    <property type="term" value="F:ATP hydrolysis activity"/>
    <property type="evidence" value="ECO:0007669"/>
    <property type="project" value="InterPro"/>
</dbReference>
<protein>
    <submittedName>
        <fullName evidence="2">AAA family ATPase</fullName>
    </submittedName>
</protein>
<feature type="domain" description="ATPase dynein-related AAA" evidence="1">
    <location>
        <begin position="78"/>
        <end position="216"/>
    </location>
</feature>
<evidence type="ECO:0000313" key="2">
    <source>
        <dbReference type="EMBL" id="KAA3437148.1"/>
    </source>
</evidence>
<dbReference type="RefSeq" id="WP_149093088.1">
    <property type="nucleotide sequence ID" value="NZ_VKKY01000003.1"/>
</dbReference>
<dbReference type="Gene3D" id="3.40.50.300">
    <property type="entry name" value="P-loop containing nucleotide triphosphate hydrolases"/>
    <property type="match status" value="1"/>
</dbReference>
<organism evidence="2 3">
    <name type="scientific">Rufibacter hautae</name>
    <dbReference type="NCBI Taxonomy" id="2595005"/>
    <lineage>
        <taxon>Bacteria</taxon>
        <taxon>Pseudomonadati</taxon>
        <taxon>Bacteroidota</taxon>
        <taxon>Cytophagia</taxon>
        <taxon>Cytophagales</taxon>
        <taxon>Hymenobacteraceae</taxon>
        <taxon>Rufibacter</taxon>
    </lineage>
</organism>
<dbReference type="EMBL" id="VKKY01000003">
    <property type="protein sequence ID" value="KAA3437148.1"/>
    <property type="molecule type" value="Genomic_DNA"/>
</dbReference>
<reference evidence="2 3" key="1">
    <citation type="submission" date="2019-07" db="EMBL/GenBank/DDBJ databases">
        <title>Rufibacter sp. nov., isolated from lake sediment.</title>
        <authorList>
            <person name="Qu J.-H."/>
        </authorList>
    </citation>
    <scope>NUCLEOTIDE SEQUENCE [LARGE SCALE GENOMIC DNA]</scope>
    <source>
        <strain evidence="2 3">NBS58-1</strain>
    </source>
</reference>
<dbReference type="InterPro" id="IPR011704">
    <property type="entry name" value="ATPase_dyneun-rel_AAA"/>
</dbReference>
<comment type="caution">
    <text evidence="2">The sequence shown here is derived from an EMBL/GenBank/DDBJ whole genome shotgun (WGS) entry which is preliminary data.</text>
</comment>
<dbReference type="GO" id="GO:0005524">
    <property type="term" value="F:ATP binding"/>
    <property type="evidence" value="ECO:0007669"/>
    <property type="project" value="InterPro"/>
</dbReference>
<name>A0A5B6TAB9_9BACT</name>
<sequence length="359" mass="39642">MQNVIRQHAEHQFAEELEELKKQDRQQVPANWQLSPQAVVAYLMGDTLPNGFQVTPKYIGKRRLMEIAVATLTTDRALLLYGLPGTAKSWVSEHLAAAISGNSTLLVQGTAGTGEEAIRYGWNYARLLSTGPTPEALVETPMMRAMKTGKIARVEELTRIGSDVQDSLITILSEKSLPVPELNTEVQAITGFNVIATANNRDKGVNELSSALKRRFNTVILPVPDSMEEEVEIVQQRVKSFSQHMALPVEKPITEEIRRIVTIFRELRSGVSVDGKTKLKSPSGTLSTAEAISVMNSGLSLSHHFGDGSLKAHDLASGVLGAVVKDPVQDKIVWQEYLEAVVKQREGWKDLYRSCRDIM</sequence>
<dbReference type="AlphaFoldDB" id="A0A5B6TAB9"/>
<gene>
    <name evidence="2" type="ORF">FOA19_22555</name>
</gene>
<dbReference type="InterPro" id="IPR050764">
    <property type="entry name" value="CbbQ/NirQ/NorQ/GpvN"/>
</dbReference>
<proteinExistence type="predicted"/>